<keyword evidence="14" id="KW-0325">Glycoprotein</keyword>
<proteinExistence type="inferred from homology"/>
<dbReference type="GeneID" id="11534642"/>
<dbReference type="AlphaFoldDB" id="G8BX90"/>
<comment type="cofactor">
    <cofactor evidence="1 17">
        <name>FAD</name>
        <dbReference type="ChEBI" id="CHEBI:57692"/>
    </cofactor>
</comment>
<feature type="active site" evidence="16">
    <location>
        <position position="355"/>
    </location>
</feature>
<evidence type="ECO:0000256" key="5">
    <source>
        <dbReference type="ARBA" id="ARBA00022448"/>
    </source>
</evidence>
<protein>
    <recommendedName>
        <fullName evidence="22">Endoplasmic oxidoreductin-1</fullName>
    </recommendedName>
</protein>
<evidence type="ECO:0000256" key="3">
    <source>
        <dbReference type="ARBA" id="ARBA00008277"/>
    </source>
</evidence>
<dbReference type="HOGENOM" id="CLU_023061_1_0_1"/>
<evidence type="ECO:0000313" key="21">
    <source>
        <dbReference type="Proteomes" id="UP000005666"/>
    </source>
</evidence>
<dbReference type="OrthoDB" id="269384at2759"/>
<reference evidence="20 21" key="1">
    <citation type="journal article" date="2011" name="Proc. Natl. Acad. Sci. U.S.A.">
        <title>Evolutionary erosion of yeast sex chromosomes by mating-type switching accidents.</title>
        <authorList>
            <person name="Gordon J.L."/>
            <person name="Armisen D."/>
            <person name="Proux-Wera E."/>
            <person name="Oheigeartaigh S.S."/>
            <person name="Byrne K.P."/>
            <person name="Wolfe K.H."/>
        </authorList>
    </citation>
    <scope>NUCLEOTIDE SEQUENCE [LARGE SCALE GENOMIC DNA]</scope>
    <source>
        <strain evidence="21">ATCC 24235 / CBS 4417 / NBRC 1672 / NRRL Y-8282 / UCD 70-5</strain>
    </source>
</reference>
<sequence length="574" mass="66510">MKFNKLIIPLVGISNVVLGETLAPEQEPVLEAINFCKMDKDEKIGSTCEITFQEINEMNKKIRPDVISLVATDFFKYFKLNLYKQCPFWEDNNAQCLHRACAVDVVEDWDSLPEYWQPDALGSFSNDSIEEDSTKDDECKFLDQLCAGSGKTTSSLDNKLEDESNVDYCDTADFANRDSVLVDLSANPERFTGYGGKQAGQVWQSIYQDNCFTVNEASASLAKDVFYRLVSGLHASIGTHLSNEYLNTETGKWEPNLDLFMARVGNFPERVSNIYFNYAIISKALWKIQPYLKNLEFCNSYDESVKTKIIDIISQFDSRIFNEDLVFEDDLSLLLKDEFRQRFKNVTEIMDCVHCDRCRLWGKVQTTGYATSLKILFELDDADEETKQNVVDKLTKYELIALFNTLDRLSKSIDSINNFERLYNERLSDNGSKLANYFQMDNFFKVVRNAGKLISESMNEMNKSLNNSLNPKVKDERPKEEKKMNEFTDLDMSTKKRRVDTDITSENRWKKAWKHEIHNLNEALTFLWRSYVDLPRNLFNMTLSIMSRTWNKFVGVDNYVNEHHNSAEYTLDLQ</sequence>
<dbReference type="KEGG" id="tpf:TPHA_0I00110"/>
<feature type="binding site" evidence="17">
    <location>
        <position position="190"/>
    </location>
    <ligand>
        <name>FAD</name>
        <dbReference type="ChEBI" id="CHEBI:57692"/>
    </ligand>
</feature>
<keyword evidence="9 17" id="KW-0274">FAD</keyword>
<feature type="signal peptide" evidence="19">
    <location>
        <begin position="1"/>
        <end position="19"/>
    </location>
</feature>
<dbReference type="PANTHER" id="PTHR12613">
    <property type="entry name" value="ERO1-RELATED"/>
    <property type="match status" value="1"/>
</dbReference>
<feature type="disulfide bond" evidence="18">
    <location>
        <begin position="146"/>
        <end position="298"/>
    </location>
</feature>
<feature type="disulfide bond" evidence="18">
    <location>
        <begin position="139"/>
        <end position="169"/>
    </location>
</feature>
<evidence type="ECO:0000256" key="15">
    <source>
        <dbReference type="ARBA" id="ARBA00023284"/>
    </source>
</evidence>
<evidence type="ECO:0000256" key="2">
    <source>
        <dbReference type="ARBA" id="ARBA00004367"/>
    </source>
</evidence>
<keyword evidence="7 19" id="KW-0732">Signal</keyword>
<accession>G8BX90</accession>
<comment type="subunit">
    <text evidence="4">May function both as a monomer and a homodimer.</text>
</comment>
<evidence type="ECO:0000256" key="18">
    <source>
        <dbReference type="PIRSR" id="PIRSR017205-3"/>
    </source>
</evidence>
<keyword evidence="10" id="KW-0249">Electron transport</keyword>
<keyword evidence="15" id="KW-0676">Redox-active center</keyword>
<dbReference type="GO" id="GO:0016972">
    <property type="term" value="F:thiol oxidase activity"/>
    <property type="evidence" value="ECO:0007669"/>
    <property type="project" value="EnsemblFungi"/>
</dbReference>
<dbReference type="PANTHER" id="PTHR12613:SF0">
    <property type="entry name" value="ERO1-LIKE PROTEIN"/>
    <property type="match status" value="1"/>
</dbReference>
<evidence type="ECO:0000256" key="9">
    <source>
        <dbReference type="ARBA" id="ARBA00022827"/>
    </source>
</evidence>
<feature type="disulfide bond" description="Redox-active" evidence="18">
    <location>
        <begin position="96"/>
        <end position="101"/>
    </location>
</feature>
<evidence type="ECO:0000256" key="10">
    <source>
        <dbReference type="ARBA" id="ARBA00022982"/>
    </source>
</evidence>
<feature type="active site" evidence="16">
    <location>
        <position position="358"/>
    </location>
</feature>
<dbReference type="InterPro" id="IPR007266">
    <property type="entry name" value="Ero1"/>
</dbReference>
<evidence type="ECO:0000256" key="13">
    <source>
        <dbReference type="ARBA" id="ARBA00023157"/>
    </source>
</evidence>
<organism evidence="20 21">
    <name type="scientific">Tetrapisispora phaffii (strain ATCC 24235 / CBS 4417 / NBRC 1672 / NRRL Y-8282 / UCD 70-5)</name>
    <name type="common">Yeast</name>
    <name type="synonym">Fabospora phaffii</name>
    <dbReference type="NCBI Taxonomy" id="1071381"/>
    <lineage>
        <taxon>Eukaryota</taxon>
        <taxon>Fungi</taxon>
        <taxon>Dikarya</taxon>
        <taxon>Ascomycota</taxon>
        <taxon>Saccharomycotina</taxon>
        <taxon>Saccharomycetes</taxon>
        <taxon>Saccharomycetales</taxon>
        <taxon>Saccharomycetaceae</taxon>
        <taxon>Tetrapisispora</taxon>
    </lineage>
</organism>
<keyword evidence="8" id="KW-0256">Endoplasmic reticulum</keyword>
<evidence type="ECO:0008006" key="22">
    <source>
        <dbReference type="Google" id="ProtNLM"/>
    </source>
</evidence>
<dbReference type="PIRSF" id="PIRSF017205">
    <property type="entry name" value="ERO1"/>
    <property type="match status" value="1"/>
</dbReference>
<keyword evidence="13 18" id="KW-1015">Disulfide bond</keyword>
<dbReference type="RefSeq" id="XP_003686952.1">
    <property type="nucleotide sequence ID" value="XM_003686904.1"/>
</dbReference>
<dbReference type="InterPro" id="IPR037192">
    <property type="entry name" value="ERO1-like_sf"/>
</dbReference>
<evidence type="ECO:0000256" key="1">
    <source>
        <dbReference type="ARBA" id="ARBA00001974"/>
    </source>
</evidence>
<feature type="binding site" evidence="17">
    <location>
        <position position="263"/>
    </location>
    <ligand>
        <name>FAD</name>
        <dbReference type="ChEBI" id="CHEBI:57692"/>
    </ligand>
</feature>
<dbReference type="Proteomes" id="UP000005666">
    <property type="component" value="Chromosome 9"/>
</dbReference>
<dbReference type="STRING" id="1071381.G8BX90"/>
<feature type="binding site" evidence="17">
    <location>
        <position position="203"/>
    </location>
    <ligand>
        <name>FAD</name>
        <dbReference type="ChEBI" id="CHEBI:57692"/>
    </ligand>
</feature>
<comment type="subcellular location">
    <subcellularLocation>
        <location evidence="2">Endoplasmic reticulum membrane</location>
        <topology evidence="2">Peripheral membrane protein</topology>
        <orientation evidence="2">Lumenal side</orientation>
    </subcellularLocation>
</comment>
<name>G8BX90_TETPH</name>
<keyword evidence="5" id="KW-0813">Transport</keyword>
<comment type="similarity">
    <text evidence="3">Belongs to the EROs family.</text>
</comment>
<keyword evidence="21" id="KW-1185">Reference proteome</keyword>
<feature type="disulfide bond" description="Redox-active" evidence="18">
    <location>
        <begin position="355"/>
        <end position="358"/>
    </location>
</feature>
<keyword evidence="11" id="KW-0560">Oxidoreductase</keyword>
<evidence type="ECO:0000256" key="11">
    <source>
        <dbReference type="ARBA" id="ARBA00023002"/>
    </source>
</evidence>
<dbReference type="SUPFAM" id="SSF110019">
    <property type="entry name" value="ERO1-like"/>
    <property type="match status" value="1"/>
</dbReference>
<keyword evidence="12" id="KW-0472">Membrane</keyword>
<evidence type="ECO:0000256" key="7">
    <source>
        <dbReference type="ARBA" id="ARBA00022729"/>
    </source>
</evidence>
<evidence type="ECO:0000256" key="17">
    <source>
        <dbReference type="PIRSR" id="PIRSR017205-2"/>
    </source>
</evidence>
<feature type="binding site" evidence="17">
    <location>
        <position position="192"/>
    </location>
    <ligand>
        <name>FAD</name>
        <dbReference type="ChEBI" id="CHEBI:57692"/>
    </ligand>
</feature>
<dbReference type="GO" id="GO:0015035">
    <property type="term" value="F:protein-disulfide reductase activity"/>
    <property type="evidence" value="ECO:0007669"/>
    <property type="project" value="InterPro"/>
</dbReference>
<evidence type="ECO:0000256" key="4">
    <source>
        <dbReference type="ARBA" id="ARBA00011802"/>
    </source>
</evidence>
<feature type="chain" id="PRO_5003508668" description="Endoplasmic oxidoreductin-1" evidence="19">
    <location>
        <begin position="20"/>
        <end position="574"/>
    </location>
</feature>
<dbReference type="OMA" id="CYKDRLH"/>
<evidence type="ECO:0000313" key="20">
    <source>
        <dbReference type="EMBL" id="CCE64518.1"/>
    </source>
</evidence>
<dbReference type="eggNOG" id="KOG2608">
    <property type="taxonomic scope" value="Eukaryota"/>
</dbReference>
<evidence type="ECO:0000256" key="6">
    <source>
        <dbReference type="ARBA" id="ARBA00022630"/>
    </source>
</evidence>
<feature type="binding site" evidence="17">
    <location>
        <position position="231"/>
    </location>
    <ligand>
        <name>FAD</name>
        <dbReference type="ChEBI" id="CHEBI:57692"/>
    </ligand>
</feature>
<keyword evidence="6" id="KW-0285">Flavoprotein</keyword>
<feature type="binding site" evidence="17">
    <location>
        <position position="234"/>
    </location>
    <ligand>
        <name>FAD</name>
        <dbReference type="ChEBI" id="CHEBI:57692"/>
    </ligand>
</feature>
<evidence type="ECO:0000256" key="19">
    <source>
        <dbReference type="SAM" id="SignalP"/>
    </source>
</evidence>
<evidence type="ECO:0000256" key="16">
    <source>
        <dbReference type="PIRSR" id="PIRSR017205-1"/>
    </source>
</evidence>
<dbReference type="Pfam" id="PF04137">
    <property type="entry name" value="ERO1"/>
    <property type="match status" value="1"/>
</dbReference>
<evidence type="ECO:0000256" key="14">
    <source>
        <dbReference type="ARBA" id="ARBA00023180"/>
    </source>
</evidence>
<evidence type="ECO:0000256" key="12">
    <source>
        <dbReference type="ARBA" id="ARBA00023136"/>
    </source>
</evidence>
<dbReference type="GO" id="GO:0071949">
    <property type="term" value="F:FAD binding"/>
    <property type="evidence" value="ECO:0007669"/>
    <property type="project" value="InterPro"/>
</dbReference>
<evidence type="ECO:0000256" key="8">
    <source>
        <dbReference type="ARBA" id="ARBA00022824"/>
    </source>
</evidence>
<gene>
    <name evidence="20" type="primary">TPHA0I00110</name>
    <name evidence="20" type="ordered locus">TPHA_0I00110</name>
</gene>
<dbReference type="EMBL" id="HE612864">
    <property type="protein sequence ID" value="CCE64518.1"/>
    <property type="molecule type" value="Genomic_DNA"/>
</dbReference>
<dbReference type="GO" id="GO:0005789">
    <property type="term" value="C:endoplasmic reticulum membrane"/>
    <property type="evidence" value="ECO:0007669"/>
    <property type="project" value="UniProtKB-SubCell"/>
</dbReference>
<dbReference type="GO" id="GO:0034975">
    <property type="term" value="P:protein folding in endoplasmic reticulum"/>
    <property type="evidence" value="ECO:0007669"/>
    <property type="project" value="EnsemblFungi"/>
</dbReference>